<evidence type="ECO:0000256" key="1">
    <source>
        <dbReference type="ARBA" id="ARBA00006620"/>
    </source>
</evidence>
<protein>
    <submittedName>
        <fullName evidence="8">Type II toxin-antitoxin system HicA family toxin</fullName>
    </submittedName>
</protein>
<dbReference type="Pfam" id="PF07927">
    <property type="entry name" value="HicA_toxin"/>
    <property type="match status" value="1"/>
</dbReference>
<evidence type="ECO:0000256" key="5">
    <source>
        <dbReference type="ARBA" id="ARBA00022801"/>
    </source>
</evidence>
<dbReference type="RefSeq" id="WP_244533316.1">
    <property type="nucleotide sequence ID" value="NZ_JAQYXP010000002.1"/>
</dbReference>
<keyword evidence="7" id="KW-0346">Stress response</keyword>
<evidence type="ECO:0000256" key="3">
    <source>
        <dbReference type="ARBA" id="ARBA00022722"/>
    </source>
</evidence>
<keyword evidence="5" id="KW-0378">Hydrolase</keyword>
<dbReference type="SUPFAM" id="SSF54786">
    <property type="entry name" value="YcfA/nrd intein domain"/>
    <property type="match status" value="1"/>
</dbReference>
<keyword evidence="9" id="KW-1185">Reference proteome</keyword>
<reference evidence="8 9" key="1">
    <citation type="journal article" date="2023" name="PLoS ONE">
        <title>Complete genome assembly of Hawai'i environmental nontuberculous mycobacteria reveals unexpected co-isolation with methylobacteria.</title>
        <authorList>
            <person name="Hendrix J."/>
            <person name="Epperson L.E."/>
            <person name="Tong E.I."/>
            <person name="Chan Y.L."/>
            <person name="Hasan N.A."/>
            <person name="Dawrs S.N."/>
            <person name="Norton G.J."/>
            <person name="Virdi R."/>
            <person name="Crooks J.L."/>
            <person name="Chan E.D."/>
            <person name="Honda J.R."/>
            <person name="Strong M."/>
        </authorList>
    </citation>
    <scope>NUCLEOTIDE SEQUENCE [LARGE SCALE GENOMIC DNA]</scope>
    <source>
        <strain evidence="8 9">NJH_HI04-1</strain>
    </source>
</reference>
<accession>A0ABU9ZTK3</accession>
<evidence type="ECO:0000256" key="4">
    <source>
        <dbReference type="ARBA" id="ARBA00022759"/>
    </source>
</evidence>
<name>A0ABU9ZTK3_9HYPH</name>
<evidence type="ECO:0000256" key="7">
    <source>
        <dbReference type="ARBA" id="ARBA00023016"/>
    </source>
</evidence>
<comment type="caution">
    <text evidence="8">The sequence shown here is derived from an EMBL/GenBank/DDBJ whole genome shotgun (WGS) entry which is preliminary data.</text>
</comment>
<evidence type="ECO:0000256" key="6">
    <source>
        <dbReference type="ARBA" id="ARBA00022884"/>
    </source>
</evidence>
<keyword evidence="4" id="KW-0255">Endonuclease</keyword>
<keyword evidence="2" id="KW-1277">Toxin-antitoxin system</keyword>
<evidence type="ECO:0000256" key="2">
    <source>
        <dbReference type="ARBA" id="ARBA00022649"/>
    </source>
</evidence>
<dbReference type="EMBL" id="JAQYXP010000002">
    <property type="protein sequence ID" value="MEN3234862.1"/>
    <property type="molecule type" value="Genomic_DNA"/>
</dbReference>
<organism evidence="8 9">
    <name type="scientific">Methylobacterium ajmalii</name>
    <dbReference type="NCBI Taxonomy" id="2738439"/>
    <lineage>
        <taxon>Bacteria</taxon>
        <taxon>Pseudomonadati</taxon>
        <taxon>Pseudomonadota</taxon>
        <taxon>Alphaproteobacteria</taxon>
        <taxon>Hyphomicrobiales</taxon>
        <taxon>Methylobacteriaceae</taxon>
        <taxon>Methylobacterium</taxon>
    </lineage>
</organism>
<dbReference type="InterPro" id="IPR038570">
    <property type="entry name" value="HicA_sf"/>
</dbReference>
<comment type="similarity">
    <text evidence="1">Belongs to the HicA mRNA interferase family.</text>
</comment>
<keyword evidence="6" id="KW-0694">RNA-binding</keyword>
<gene>
    <name evidence="8" type="ORF">PUR29_14775</name>
</gene>
<evidence type="ECO:0000313" key="8">
    <source>
        <dbReference type="EMBL" id="MEN3234862.1"/>
    </source>
</evidence>
<dbReference type="Gene3D" id="3.30.920.30">
    <property type="entry name" value="Hypothetical protein"/>
    <property type="match status" value="1"/>
</dbReference>
<keyword evidence="3" id="KW-0540">Nuclease</keyword>
<dbReference type="Proteomes" id="UP001407347">
    <property type="component" value="Unassembled WGS sequence"/>
</dbReference>
<proteinExistence type="inferred from homology"/>
<evidence type="ECO:0000313" key="9">
    <source>
        <dbReference type="Proteomes" id="UP001407347"/>
    </source>
</evidence>
<sequence length="77" mass="8893">MRISSGPTISRIHHSHRMRDLLKALADDGWIEVRKGPGDHVQFRHPTKPGRVSVDTDRRELPTGTLRNIFKQAGWIW</sequence>
<dbReference type="InterPro" id="IPR012933">
    <property type="entry name" value="HicA_mRNA_interferase"/>
</dbReference>